<feature type="binding site" evidence="5">
    <location>
        <position position="205"/>
    </location>
    <ligand>
        <name>CoA</name>
        <dbReference type="ChEBI" id="CHEBI:57287"/>
    </ligand>
</feature>
<dbReference type="Pfam" id="PF08540">
    <property type="entry name" value="HMG_CoA_synt_C"/>
    <property type="match status" value="1"/>
</dbReference>
<comment type="catalytic activity">
    <reaction evidence="6">
        <text>acetoacetyl-CoA + acetyl-CoA + H2O = (3S)-3-hydroxy-3-methylglutaryl-CoA + CoA + H(+)</text>
        <dbReference type="Rhea" id="RHEA:10188"/>
        <dbReference type="ChEBI" id="CHEBI:15377"/>
        <dbReference type="ChEBI" id="CHEBI:15378"/>
        <dbReference type="ChEBI" id="CHEBI:43074"/>
        <dbReference type="ChEBI" id="CHEBI:57286"/>
        <dbReference type="ChEBI" id="CHEBI:57287"/>
        <dbReference type="ChEBI" id="CHEBI:57288"/>
        <dbReference type="EC" id="2.3.3.10"/>
    </reaction>
</comment>
<comment type="pathway">
    <text evidence="6">Metabolic intermediate biosynthesis; (R)-mevalonate biosynthesis; (R)-mevalonate from acetyl-CoA: step 2/3.</text>
</comment>
<keyword evidence="6" id="KW-0753">Steroid metabolism</keyword>
<evidence type="ECO:0000256" key="6">
    <source>
        <dbReference type="RuleBase" id="RU364071"/>
    </source>
</evidence>
<dbReference type="GO" id="GO:0008203">
    <property type="term" value="P:cholesterol metabolic process"/>
    <property type="evidence" value="ECO:0007669"/>
    <property type="project" value="UniProtKB-KW"/>
</dbReference>
<feature type="binding site" evidence="5">
    <location>
        <position position="253"/>
    </location>
    <ligand>
        <name>CoA</name>
        <dbReference type="ChEBI" id="CHEBI:57287"/>
    </ligand>
</feature>
<proteinExistence type="inferred from homology"/>
<evidence type="ECO:0000256" key="5">
    <source>
        <dbReference type="PIRSR" id="PIRSR610122-2"/>
    </source>
</evidence>
<dbReference type="EMBL" id="VZZT01008545">
    <property type="protein sequence ID" value="NXW11844.1"/>
    <property type="molecule type" value="Genomic_DNA"/>
</dbReference>
<keyword evidence="6" id="KW-0444">Lipid biosynthesis</keyword>
<evidence type="ECO:0000259" key="7">
    <source>
        <dbReference type="Pfam" id="PF01154"/>
    </source>
</evidence>
<dbReference type="InterPro" id="IPR013528">
    <property type="entry name" value="HMG_CoA_synth_N"/>
</dbReference>
<evidence type="ECO:0000313" key="10">
    <source>
        <dbReference type="Proteomes" id="UP000563060"/>
    </source>
</evidence>
<feature type="binding site" evidence="5">
    <location>
        <position position="151"/>
    </location>
    <ligand>
        <name>CoA</name>
        <dbReference type="ChEBI" id="CHEBI:57287"/>
    </ligand>
</feature>
<accession>A0A7L3ZGE9</accession>
<keyword evidence="10" id="KW-1185">Reference proteome</keyword>
<keyword evidence="3 6" id="KW-0808">Transferase</keyword>
<evidence type="ECO:0000256" key="3">
    <source>
        <dbReference type="ARBA" id="ARBA00022679"/>
    </source>
</evidence>
<dbReference type="GO" id="GO:0016126">
    <property type="term" value="P:sterol biosynthetic process"/>
    <property type="evidence" value="ECO:0007669"/>
    <property type="project" value="UniProtKB-KW"/>
</dbReference>
<feature type="domain" description="Hydroxymethylglutaryl-coenzyme A synthase C-terminal" evidence="8">
    <location>
        <begin position="171"/>
        <end position="372"/>
    </location>
</feature>
<organism evidence="9 10">
    <name type="scientific">Fregetta grallaria</name>
    <name type="common">White-bellied storm-petrel</name>
    <name type="synonym">Procellaria grallaria</name>
    <dbReference type="NCBI Taxonomy" id="79628"/>
    <lineage>
        <taxon>Eukaryota</taxon>
        <taxon>Metazoa</taxon>
        <taxon>Chordata</taxon>
        <taxon>Craniata</taxon>
        <taxon>Vertebrata</taxon>
        <taxon>Euteleostomi</taxon>
        <taxon>Archelosauria</taxon>
        <taxon>Archosauria</taxon>
        <taxon>Dinosauria</taxon>
        <taxon>Saurischia</taxon>
        <taxon>Theropoda</taxon>
        <taxon>Coelurosauria</taxon>
        <taxon>Aves</taxon>
        <taxon>Neognathae</taxon>
        <taxon>Neoaves</taxon>
        <taxon>Aequornithes</taxon>
        <taxon>Procellariiformes</taxon>
        <taxon>Hydrobatidae</taxon>
        <taxon>Fregetta</taxon>
    </lineage>
</organism>
<feature type="non-terminal residue" evidence="9">
    <location>
        <position position="372"/>
    </location>
</feature>
<evidence type="ECO:0000256" key="4">
    <source>
        <dbReference type="PIRSR" id="PIRSR610122-1"/>
    </source>
</evidence>
<dbReference type="PANTHER" id="PTHR43323:SF4">
    <property type="entry name" value="HYDROXYMETHYLGLUTARYL-COA SYNTHASE, CYTOPLASMIC"/>
    <property type="match status" value="1"/>
</dbReference>
<keyword evidence="2" id="KW-0153">Cholesterol metabolism</keyword>
<keyword evidence="6" id="KW-0443">Lipid metabolism</keyword>
<feature type="binding site" evidence="5">
    <location>
        <position position="257"/>
    </location>
    <ligand>
        <name>CoA</name>
        <dbReference type="ChEBI" id="CHEBI:57287"/>
    </ligand>
</feature>
<gene>
    <name evidence="9" type="primary">Hmgcs1</name>
    <name evidence="9" type="ORF">FREGRA_R11516</name>
</gene>
<dbReference type="UniPathway" id="UPA00058">
    <property type="reaction ID" value="UER00102"/>
</dbReference>
<comment type="similarity">
    <text evidence="1 6">Belongs to the thiolase-like superfamily. HMG-CoA synthase family.</text>
</comment>
<dbReference type="GO" id="GO:0010142">
    <property type="term" value="P:farnesyl diphosphate biosynthetic process, mevalonate pathway"/>
    <property type="evidence" value="ECO:0007669"/>
    <property type="project" value="InterPro"/>
</dbReference>
<name>A0A7L3ZGE9_FREGA</name>
<feature type="active site" description="Proton donor/acceptor" evidence="4">
    <location>
        <position position="248"/>
    </location>
</feature>
<feature type="domain" description="Hydroxymethylglutaryl-coenzyme A synthase N-terminal" evidence="7">
    <location>
        <begin position="131"/>
        <end position="170"/>
    </location>
</feature>
<evidence type="ECO:0000259" key="8">
    <source>
        <dbReference type="Pfam" id="PF08540"/>
    </source>
</evidence>
<dbReference type="GO" id="GO:0006084">
    <property type="term" value="P:acetyl-CoA metabolic process"/>
    <property type="evidence" value="ECO:0007669"/>
    <property type="project" value="InterPro"/>
</dbReference>
<dbReference type="AlphaFoldDB" id="A0A7L3ZGE9"/>
<dbReference type="Gene3D" id="3.40.47.10">
    <property type="match status" value="1"/>
</dbReference>
<comment type="caution">
    <text evidence="9">The sequence shown here is derived from an EMBL/GenBank/DDBJ whole genome shotgun (WGS) entry which is preliminary data.</text>
</comment>
<feature type="active site" description="Proton donor/acceptor" evidence="4">
    <location>
        <position position="98"/>
    </location>
</feature>
<dbReference type="GO" id="GO:0004421">
    <property type="term" value="F:hydroxymethylglutaryl-CoA synthase activity"/>
    <property type="evidence" value="ECO:0007669"/>
    <property type="project" value="UniProtKB-EC"/>
</dbReference>
<feature type="domain" description="Hydroxymethylglutaryl-coenzyme A synthase N-terminal" evidence="7">
    <location>
        <begin position="16"/>
        <end position="119"/>
    </location>
</feature>
<dbReference type="EC" id="2.3.3.10" evidence="6"/>
<dbReference type="SUPFAM" id="SSF53901">
    <property type="entry name" value="Thiolase-like"/>
    <property type="match status" value="2"/>
</dbReference>
<keyword evidence="6" id="KW-1207">Sterol metabolism</keyword>
<dbReference type="CDD" id="cd00827">
    <property type="entry name" value="init_cond_enzymes"/>
    <property type="match status" value="1"/>
</dbReference>
<sequence>SATMPGSLPVNAESCWPKDVGIVALEIYFPSQYVDQTELEKYDGVNAGKYTIGLGQSKMGFCSDREDVNSLCLTVVQKLMERNSLSYDCIGRLEVGTETIIDKSKSVKTVLMQLFEESDSWLFLMVISVCFLTGRYALVVAGDIAVYATGNARPTGGAGAVAMLVGPNAPLIFERGLRGTHMQHAYDFYKPDMVSEYPVVDGKLSIQCYLSALDRCYTVYRNKIHAQWQKEGTDRRFTLNDFGFMIFHSPYCKLVQKSVARLLLNDFLGDQNLETANGVFSGLEAFRDVKLEDTYFDRDVEKAFMKASAELFNRKTKASLLISNQNGNMYTPSVYGCLASLLAQYSPEQLTGQRISVFSYGSGFAATLYSIR</sequence>
<dbReference type="InterPro" id="IPR016039">
    <property type="entry name" value="Thiolase-like"/>
</dbReference>
<dbReference type="PANTHER" id="PTHR43323">
    <property type="entry name" value="3-HYDROXY-3-METHYLGLUTARYL COENZYME A SYNTHASE"/>
    <property type="match status" value="1"/>
</dbReference>
<feature type="non-terminal residue" evidence="9">
    <location>
        <position position="1"/>
    </location>
</feature>
<dbReference type="Proteomes" id="UP000563060">
    <property type="component" value="Unassembled WGS sequence"/>
</dbReference>
<dbReference type="InterPro" id="IPR013746">
    <property type="entry name" value="HMG_CoA_synt_C_dom"/>
</dbReference>
<dbReference type="NCBIfam" id="TIGR01833">
    <property type="entry name" value="HMG-CoA-S_euk"/>
    <property type="match status" value="1"/>
</dbReference>
<comment type="function">
    <text evidence="6">Catalyzes the condensation of acetyl-CoA with acetoacetyl-CoA to form HMG-CoA.</text>
</comment>
<reference evidence="9 10" key="1">
    <citation type="submission" date="2019-09" db="EMBL/GenBank/DDBJ databases">
        <title>Bird 10,000 Genomes (B10K) Project - Family phase.</title>
        <authorList>
            <person name="Zhang G."/>
        </authorList>
    </citation>
    <scope>NUCLEOTIDE SEQUENCE [LARGE SCALE GENOMIC DNA]</scope>
    <source>
        <strain evidence="9">B10K-DU-006-09</strain>
        <tissue evidence="9">Muscle</tissue>
    </source>
</reference>
<evidence type="ECO:0000256" key="1">
    <source>
        <dbReference type="ARBA" id="ARBA00007061"/>
    </source>
</evidence>
<dbReference type="Pfam" id="PF01154">
    <property type="entry name" value="HMG_CoA_synt_N"/>
    <property type="match status" value="2"/>
</dbReference>
<keyword evidence="6" id="KW-0752">Steroid biosynthesis</keyword>
<evidence type="ECO:0000256" key="2">
    <source>
        <dbReference type="ARBA" id="ARBA00022548"/>
    </source>
</evidence>
<keyword evidence="6" id="KW-0756">Sterol biosynthesis</keyword>
<dbReference type="InterPro" id="IPR010122">
    <property type="entry name" value="HMG_CoA_synthase_euk"/>
</dbReference>
<evidence type="ECO:0000313" key="9">
    <source>
        <dbReference type="EMBL" id="NXW11844.1"/>
    </source>
</evidence>
<protein>
    <recommendedName>
        <fullName evidence="6">Hydroxymethylglutaryl-CoA synthase</fullName>
        <shortName evidence="6">HMG-CoA synthase</shortName>
        <ecNumber evidence="6">2.3.3.10</ecNumber>
    </recommendedName>
    <alternativeName>
        <fullName evidence="6">3-hydroxy-3-methylglutaryl coenzyme A synthase</fullName>
    </alternativeName>
</protein>